<dbReference type="InterPro" id="IPR003594">
    <property type="entry name" value="HATPase_dom"/>
</dbReference>
<evidence type="ECO:0000256" key="3">
    <source>
        <dbReference type="ARBA" id="ARBA00022553"/>
    </source>
</evidence>
<dbReference type="EC" id="2.7.13.3" evidence="2"/>
<feature type="domain" description="Histidine kinase" evidence="6">
    <location>
        <begin position="37"/>
        <end position="250"/>
    </location>
</feature>
<reference evidence="7 8" key="1">
    <citation type="submission" date="2020-07" db="EMBL/GenBank/DDBJ databases">
        <title>Characterization and genome sequencing of isolate MD1, a novel member within the family Lachnospiraceae.</title>
        <authorList>
            <person name="Rettenmaier R."/>
            <person name="Di Bello L."/>
            <person name="Zinser C."/>
            <person name="Scheitz K."/>
            <person name="Liebl W."/>
            <person name="Zverlov V."/>
        </authorList>
    </citation>
    <scope>NUCLEOTIDE SEQUENCE [LARGE SCALE GENOMIC DNA]</scope>
    <source>
        <strain evidence="7 8">MD1</strain>
    </source>
</reference>
<dbReference type="Proteomes" id="UP000574276">
    <property type="component" value="Unassembled WGS sequence"/>
</dbReference>
<dbReference type="RefSeq" id="WP_228354247.1">
    <property type="nucleotide sequence ID" value="NZ_JACEGA010000001.1"/>
</dbReference>
<keyword evidence="5" id="KW-0902">Two-component regulatory system</keyword>
<keyword evidence="3" id="KW-0597">Phosphoprotein</keyword>
<accession>A0A839K492</accession>
<keyword evidence="4 7" id="KW-0418">Kinase</keyword>
<protein>
    <recommendedName>
        <fullName evidence="2">histidine kinase</fullName>
        <ecNumber evidence="2">2.7.13.3</ecNumber>
    </recommendedName>
</protein>
<evidence type="ECO:0000313" key="8">
    <source>
        <dbReference type="Proteomes" id="UP000574276"/>
    </source>
</evidence>
<name>A0A839K492_9FIRM</name>
<sequence length="250" mass="28354">MFSEYNNDTLASMVKSNPEFDTMIKTIIEQNKQTTSTFVHELRNPLSLLKGTVQYIESKHPEVKEFKYWDQMQDLINDMEHLMADVSLLNTFNYVNKENTDLITMINNIINSFMPNAITNQIKLSLTIDPSSEKYFTSYYCDAIKIKQAFGNLIKNALEATEPGNYIHISLKYIPSEEPLPSKLSFEFSNNGQPIPEGNIECIFNPFVTYKKGGTGVGLALVKKVVDLHYGTICVDSNPGKTTFLIQLPL</sequence>
<proteinExistence type="predicted"/>
<evidence type="ECO:0000256" key="4">
    <source>
        <dbReference type="ARBA" id="ARBA00022777"/>
    </source>
</evidence>
<keyword evidence="8" id="KW-1185">Reference proteome</keyword>
<dbReference type="PROSITE" id="PS50109">
    <property type="entry name" value="HIS_KIN"/>
    <property type="match status" value="1"/>
</dbReference>
<dbReference type="GO" id="GO:0000155">
    <property type="term" value="F:phosphorelay sensor kinase activity"/>
    <property type="evidence" value="ECO:0007669"/>
    <property type="project" value="InterPro"/>
</dbReference>
<dbReference type="SMART" id="SM00387">
    <property type="entry name" value="HATPase_c"/>
    <property type="match status" value="1"/>
</dbReference>
<dbReference type="SUPFAM" id="SSF47384">
    <property type="entry name" value="Homodimeric domain of signal transducing histidine kinase"/>
    <property type="match status" value="1"/>
</dbReference>
<dbReference type="CDD" id="cd00082">
    <property type="entry name" value="HisKA"/>
    <property type="match status" value="1"/>
</dbReference>
<dbReference type="SUPFAM" id="SSF55874">
    <property type="entry name" value="ATPase domain of HSP90 chaperone/DNA topoisomerase II/histidine kinase"/>
    <property type="match status" value="1"/>
</dbReference>
<evidence type="ECO:0000313" key="7">
    <source>
        <dbReference type="EMBL" id="MBB2184684.1"/>
    </source>
</evidence>
<evidence type="ECO:0000256" key="1">
    <source>
        <dbReference type="ARBA" id="ARBA00000085"/>
    </source>
</evidence>
<keyword evidence="4 7" id="KW-0808">Transferase</keyword>
<comment type="catalytic activity">
    <reaction evidence="1">
        <text>ATP + protein L-histidine = ADP + protein N-phospho-L-histidine.</text>
        <dbReference type="EC" id="2.7.13.3"/>
    </reaction>
</comment>
<dbReference type="Pfam" id="PF02518">
    <property type="entry name" value="HATPase_c"/>
    <property type="match status" value="1"/>
</dbReference>
<gene>
    <name evidence="7" type="ORF">H0486_17600</name>
</gene>
<dbReference type="Gene3D" id="1.10.287.130">
    <property type="match status" value="1"/>
</dbReference>
<dbReference type="InterPro" id="IPR005467">
    <property type="entry name" value="His_kinase_dom"/>
</dbReference>
<dbReference type="InterPro" id="IPR036890">
    <property type="entry name" value="HATPase_C_sf"/>
</dbReference>
<dbReference type="PRINTS" id="PR00344">
    <property type="entry name" value="BCTRLSENSOR"/>
</dbReference>
<evidence type="ECO:0000256" key="5">
    <source>
        <dbReference type="ARBA" id="ARBA00023012"/>
    </source>
</evidence>
<evidence type="ECO:0000256" key="2">
    <source>
        <dbReference type="ARBA" id="ARBA00012438"/>
    </source>
</evidence>
<dbReference type="InterPro" id="IPR004358">
    <property type="entry name" value="Sig_transdc_His_kin-like_C"/>
</dbReference>
<dbReference type="InterPro" id="IPR003661">
    <property type="entry name" value="HisK_dim/P_dom"/>
</dbReference>
<dbReference type="InterPro" id="IPR036097">
    <property type="entry name" value="HisK_dim/P_sf"/>
</dbReference>
<dbReference type="Gene3D" id="3.30.565.10">
    <property type="entry name" value="Histidine kinase-like ATPase, C-terminal domain"/>
    <property type="match status" value="1"/>
</dbReference>
<comment type="caution">
    <text evidence="7">The sequence shown here is derived from an EMBL/GenBank/DDBJ whole genome shotgun (WGS) entry which is preliminary data.</text>
</comment>
<dbReference type="EMBL" id="JACEGA010000001">
    <property type="protein sequence ID" value="MBB2184684.1"/>
    <property type="molecule type" value="Genomic_DNA"/>
</dbReference>
<dbReference type="CDD" id="cd00075">
    <property type="entry name" value="HATPase"/>
    <property type="match status" value="1"/>
</dbReference>
<evidence type="ECO:0000259" key="6">
    <source>
        <dbReference type="PROSITE" id="PS50109"/>
    </source>
</evidence>
<dbReference type="PANTHER" id="PTHR43547:SF2">
    <property type="entry name" value="HYBRID SIGNAL TRANSDUCTION HISTIDINE KINASE C"/>
    <property type="match status" value="1"/>
</dbReference>
<dbReference type="PANTHER" id="PTHR43547">
    <property type="entry name" value="TWO-COMPONENT HISTIDINE KINASE"/>
    <property type="match status" value="1"/>
</dbReference>
<organism evidence="7 8">
    <name type="scientific">Variimorphobacter saccharofermentans</name>
    <dbReference type="NCBI Taxonomy" id="2755051"/>
    <lineage>
        <taxon>Bacteria</taxon>
        <taxon>Bacillati</taxon>
        <taxon>Bacillota</taxon>
        <taxon>Clostridia</taxon>
        <taxon>Lachnospirales</taxon>
        <taxon>Lachnospiraceae</taxon>
        <taxon>Variimorphobacter</taxon>
    </lineage>
</organism>
<dbReference type="AlphaFoldDB" id="A0A839K492"/>